<keyword evidence="2" id="KW-1185">Reference proteome</keyword>
<sequence>MLAKQKAFTLVELMIVIAIIGVISMFAYPSYTRYVERSKRTEAMGVLTNAVQAIEKYRANNYTYKVAGDDITLIFSNRVPVDVGKDKYYDIALVSTANSYTFTATPTGSMAGDGNLTINNTGARTWGAKSCWPEGTNDC</sequence>
<evidence type="ECO:0000313" key="2">
    <source>
        <dbReference type="Proteomes" id="UP001548189"/>
    </source>
</evidence>
<dbReference type="SUPFAM" id="SSF54523">
    <property type="entry name" value="Pili subunits"/>
    <property type="match status" value="1"/>
</dbReference>
<dbReference type="PANTHER" id="PTHR30093">
    <property type="entry name" value="GENERAL SECRETION PATHWAY PROTEIN G"/>
    <property type="match status" value="1"/>
</dbReference>
<dbReference type="Gene3D" id="3.30.700.10">
    <property type="entry name" value="Glycoprotein, Type 4 Pilin"/>
    <property type="match status" value="1"/>
</dbReference>
<dbReference type="NCBIfam" id="TIGR02532">
    <property type="entry name" value="IV_pilin_GFxxxE"/>
    <property type="match status" value="1"/>
</dbReference>
<name>A0ABV2BNL1_9GAMM</name>
<dbReference type="PRINTS" id="PR00813">
    <property type="entry name" value="BCTERIALGSPG"/>
</dbReference>
<dbReference type="InterPro" id="IPR000983">
    <property type="entry name" value="Bac_GSPG_pilin"/>
</dbReference>
<proteinExistence type="predicted"/>
<dbReference type="Pfam" id="PF16732">
    <property type="entry name" value="ComP_DUS"/>
    <property type="match status" value="1"/>
</dbReference>
<dbReference type="InterPro" id="IPR045584">
    <property type="entry name" value="Pilin-like"/>
</dbReference>
<dbReference type="PANTHER" id="PTHR30093:SF47">
    <property type="entry name" value="TYPE IV PILUS NON-CORE MINOR PILIN PILE"/>
    <property type="match status" value="1"/>
</dbReference>
<dbReference type="EMBL" id="JBEVCJ010000001">
    <property type="protein sequence ID" value="MET1253544.1"/>
    <property type="molecule type" value="Genomic_DNA"/>
</dbReference>
<organism evidence="1 2">
    <name type="scientific">Aliikangiella maris</name>
    <dbReference type="NCBI Taxonomy" id="3162458"/>
    <lineage>
        <taxon>Bacteria</taxon>
        <taxon>Pseudomonadati</taxon>
        <taxon>Pseudomonadota</taxon>
        <taxon>Gammaproteobacteria</taxon>
        <taxon>Oceanospirillales</taxon>
        <taxon>Pleioneaceae</taxon>
        <taxon>Aliikangiella</taxon>
    </lineage>
</organism>
<comment type="caution">
    <text evidence="1">The sequence shown here is derived from an EMBL/GenBank/DDBJ whole genome shotgun (WGS) entry which is preliminary data.</text>
</comment>
<dbReference type="InterPro" id="IPR031982">
    <property type="entry name" value="PilE-like"/>
</dbReference>
<dbReference type="Pfam" id="PF07963">
    <property type="entry name" value="N_methyl"/>
    <property type="match status" value="1"/>
</dbReference>
<reference evidence="1 2" key="1">
    <citation type="submission" date="2024-06" db="EMBL/GenBank/DDBJ databases">
        <authorList>
            <person name="Li F."/>
        </authorList>
    </citation>
    <scope>NUCLEOTIDE SEQUENCE [LARGE SCALE GENOMIC DNA]</scope>
    <source>
        <strain evidence="1 2">GXAS 311</strain>
    </source>
</reference>
<evidence type="ECO:0000313" key="1">
    <source>
        <dbReference type="EMBL" id="MET1253544.1"/>
    </source>
</evidence>
<dbReference type="Proteomes" id="UP001548189">
    <property type="component" value="Unassembled WGS sequence"/>
</dbReference>
<protein>
    <submittedName>
        <fullName evidence="1">Type IV pilin protein</fullName>
    </submittedName>
</protein>
<dbReference type="InterPro" id="IPR012902">
    <property type="entry name" value="N_methyl_site"/>
</dbReference>
<accession>A0ABV2BNL1</accession>
<gene>
    <name evidence="1" type="ORF">ABVT43_00240</name>
</gene>